<proteinExistence type="predicted"/>
<evidence type="ECO:0000313" key="2">
    <source>
        <dbReference type="Proteomes" id="UP000305948"/>
    </source>
</evidence>
<evidence type="ECO:0000313" key="1">
    <source>
        <dbReference type="EMBL" id="TFK45253.1"/>
    </source>
</evidence>
<dbReference type="EMBL" id="ML213549">
    <property type="protein sequence ID" value="TFK45253.1"/>
    <property type="molecule type" value="Genomic_DNA"/>
</dbReference>
<name>A0A5C3MKL3_9AGAM</name>
<dbReference type="OrthoDB" id="2579508at2759"/>
<reference evidence="1 2" key="1">
    <citation type="journal article" date="2019" name="Nat. Ecol. Evol.">
        <title>Megaphylogeny resolves global patterns of mushroom evolution.</title>
        <authorList>
            <person name="Varga T."/>
            <person name="Krizsan K."/>
            <person name="Foldi C."/>
            <person name="Dima B."/>
            <person name="Sanchez-Garcia M."/>
            <person name="Sanchez-Ramirez S."/>
            <person name="Szollosi G.J."/>
            <person name="Szarkandi J.G."/>
            <person name="Papp V."/>
            <person name="Albert L."/>
            <person name="Andreopoulos W."/>
            <person name="Angelini C."/>
            <person name="Antonin V."/>
            <person name="Barry K.W."/>
            <person name="Bougher N.L."/>
            <person name="Buchanan P."/>
            <person name="Buyck B."/>
            <person name="Bense V."/>
            <person name="Catcheside P."/>
            <person name="Chovatia M."/>
            <person name="Cooper J."/>
            <person name="Damon W."/>
            <person name="Desjardin D."/>
            <person name="Finy P."/>
            <person name="Geml J."/>
            <person name="Haridas S."/>
            <person name="Hughes K."/>
            <person name="Justo A."/>
            <person name="Karasinski D."/>
            <person name="Kautmanova I."/>
            <person name="Kiss B."/>
            <person name="Kocsube S."/>
            <person name="Kotiranta H."/>
            <person name="LaButti K.M."/>
            <person name="Lechner B.E."/>
            <person name="Liimatainen K."/>
            <person name="Lipzen A."/>
            <person name="Lukacs Z."/>
            <person name="Mihaltcheva S."/>
            <person name="Morgado L.N."/>
            <person name="Niskanen T."/>
            <person name="Noordeloos M.E."/>
            <person name="Ohm R.A."/>
            <person name="Ortiz-Santana B."/>
            <person name="Ovrebo C."/>
            <person name="Racz N."/>
            <person name="Riley R."/>
            <person name="Savchenko A."/>
            <person name="Shiryaev A."/>
            <person name="Soop K."/>
            <person name="Spirin V."/>
            <person name="Szebenyi C."/>
            <person name="Tomsovsky M."/>
            <person name="Tulloss R.E."/>
            <person name="Uehling J."/>
            <person name="Grigoriev I.V."/>
            <person name="Vagvolgyi C."/>
            <person name="Papp T."/>
            <person name="Martin F.M."/>
            <person name="Miettinen O."/>
            <person name="Hibbett D.S."/>
            <person name="Nagy L.G."/>
        </authorList>
    </citation>
    <scope>NUCLEOTIDE SEQUENCE [LARGE SCALE GENOMIC DNA]</scope>
    <source>
        <strain evidence="1 2">OMC1185</strain>
    </source>
</reference>
<organism evidence="1 2">
    <name type="scientific">Heliocybe sulcata</name>
    <dbReference type="NCBI Taxonomy" id="5364"/>
    <lineage>
        <taxon>Eukaryota</taxon>
        <taxon>Fungi</taxon>
        <taxon>Dikarya</taxon>
        <taxon>Basidiomycota</taxon>
        <taxon>Agaricomycotina</taxon>
        <taxon>Agaricomycetes</taxon>
        <taxon>Gloeophyllales</taxon>
        <taxon>Gloeophyllaceae</taxon>
        <taxon>Heliocybe</taxon>
    </lineage>
</organism>
<dbReference type="Proteomes" id="UP000305948">
    <property type="component" value="Unassembled WGS sequence"/>
</dbReference>
<dbReference type="AlphaFoldDB" id="A0A5C3MKL3"/>
<keyword evidence="2" id="KW-1185">Reference proteome</keyword>
<sequence>MEHGQADPQSLKSYLASAWLPPIDLRPNLRKVDEMGYVRDWPRFGLESPGPKEPNKLKEPTLMKPPGTRKLKVVDEASIDRLLEVTQRYFAELPDAPVEWGNDSLNLPATGIIKLDQFSREDLTVDSRNRFAEVVMENVLYTVEEAMRMTARDEEDQDSAKFEKISYKVPVEAKQRKWDLFALRRPATEAGQPQWTAMVVLCISPGYFGRGDFLEFVRRRTFPDGRLDREYDAGADHTGSTWTPAETLWAVLQDACTTCGCRYFAVTTWNYWTFGTFSPRQLIAKLVDPIPRSGLRNRAGLTRPDMAELSFRPSLVQMIYTWCQIARGVGPPWPLPYEG</sequence>
<accession>A0A5C3MKL3</accession>
<protein>
    <submittedName>
        <fullName evidence="1">Uncharacterized protein</fullName>
    </submittedName>
</protein>
<gene>
    <name evidence="1" type="ORF">OE88DRAFT_1669496</name>
</gene>